<accession>A0ABU2F4D1</accession>
<evidence type="ECO:0000256" key="2">
    <source>
        <dbReference type="ARBA" id="ARBA00022448"/>
    </source>
</evidence>
<evidence type="ECO:0000256" key="3">
    <source>
        <dbReference type="ARBA" id="ARBA00022729"/>
    </source>
</evidence>
<dbReference type="PANTHER" id="PTHR30532:SF1">
    <property type="entry name" value="IRON(3+)-HYDROXAMATE-BINDING PROTEIN FHUD"/>
    <property type="match status" value="1"/>
</dbReference>
<comment type="subcellular location">
    <subcellularLocation>
        <location evidence="1">Cell envelope</location>
    </subcellularLocation>
</comment>
<dbReference type="SUPFAM" id="SSF53807">
    <property type="entry name" value="Helical backbone' metal receptor"/>
    <property type="match status" value="1"/>
</dbReference>
<keyword evidence="2" id="KW-0813">Transport</keyword>
<dbReference type="InterPro" id="IPR051313">
    <property type="entry name" value="Bact_iron-sidero_bind"/>
</dbReference>
<dbReference type="Proteomes" id="UP001248536">
    <property type="component" value="Unassembled WGS sequence"/>
</dbReference>
<reference evidence="5 6" key="1">
    <citation type="submission" date="2022-06" db="EMBL/GenBank/DDBJ databases">
        <title>Haloarcula sp. a new haloarchaeum isolate from saline soil.</title>
        <authorList>
            <person name="Strakova D."/>
            <person name="Galisteo C."/>
            <person name="Sanchez-Porro C."/>
            <person name="Ventosa A."/>
        </authorList>
    </citation>
    <scope>NUCLEOTIDE SEQUENCE [LARGE SCALE GENOMIC DNA]</scope>
    <source>
        <strain evidence="5 6">JCM 15760</strain>
    </source>
</reference>
<proteinExistence type="predicted"/>
<feature type="domain" description="Fe/B12 periplasmic-binding" evidence="4">
    <location>
        <begin position="71"/>
        <end position="382"/>
    </location>
</feature>
<sequence length="420" mass="46525">MAETNQDKTWSTRRECVKYGTALLTTGSLAGCTGLSSGGTESDETRTQTDRSYSGTMAPVGNLRLESSPETIVGGWGFEEDILTALGEADKLVAAEGNQFWFTGFYDQLPGVDVPDPESLELVRTDDWSLRTEVLYELDPDLFATDPNRFISYYGADGGDISEINDSIGPFFGNASRRKRGDDWPTWPGGESYAYYDIPEFVSRYGALLGKSETAAAINTLYEQALQEMRSRVPPASDRPSVGLLNAQINPDNEGFFRAYNPRTEIDKAYGKKQYRDLGIVDAFEGEYDGQSGIQVDYEALLEVDPDVLVFHFGVNYRDWNGEDALRKTVEGMRDSSLGQELTAVQEDRLYVGGSAYQGPIINLFQTEMLGKQLYPNEFGEWPGEITAGELPEIPEGEQLFDREELAEILTRASEATGSQ</sequence>
<dbReference type="Pfam" id="PF01497">
    <property type="entry name" value="Peripla_BP_2"/>
    <property type="match status" value="1"/>
</dbReference>
<name>A0ABU2F4D1_HALAR</name>
<gene>
    <name evidence="5" type="ORF">NC662_16580</name>
</gene>
<dbReference type="RefSeq" id="WP_167321074.1">
    <property type="nucleotide sequence ID" value="NZ_BAABDY010000002.1"/>
</dbReference>
<keyword evidence="3" id="KW-0732">Signal</keyword>
<evidence type="ECO:0000256" key="1">
    <source>
        <dbReference type="ARBA" id="ARBA00004196"/>
    </source>
</evidence>
<comment type="caution">
    <text evidence="5">The sequence shown here is derived from an EMBL/GenBank/DDBJ whole genome shotgun (WGS) entry which is preliminary data.</text>
</comment>
<dbReference type="InterPro" id="IPR002491">
    <property type="entry name" value="ABC_transptr_periplasmic_BD"/>
</dbReference>
<protein>
    <submittedName>
        <fullName evidence="5">ABC transporter substrate-binding protein</fullName>
    </submittedName>
</protein>
<organism evidence="5 6">
    <name type="scientific">Haloarcula argentinensis</name>
    <dbReference type="NCBI Taxonomy" id="43776"/>
    <lineage>
        <taxon>Archaea</taxon>
        <taxon>Methanobacteriati</taxon>
        <taxon>Methanobacteriota</taxon>
        <taxon>Stenosarchaea group</taxon>
        <taxon>Halobacteria</taxon>
        <taxon>Halobacteriales</taxon>
        <taxon>Haloarculaceae</taxon>
        <taxon>Haloarcula</taxon>
    </lineage>
</organism>
<dbReference type="EMBL" id="JAMQCP010000003">
    <property type="protein sequence ID" value="MDS0255331.1"/>
    <property type="molecule type" value="Genomic_DNA"/>
</dbReference>
<evidence type="ECO:0000313" key="6">
    <source>
        <dbReference type="Proteomes" id="UP001248536"/>
    </source>
</evidence>
<evidence type="ECO:0000259" key="4">
    <source>
        <dbReference type="PROSITE" id="PS50983"/>
    </source>
</evidence>
<dbReference type="PANTHER" id="PTHR30532">
    <property type="entry name" value="IRON III DICITRATE-BINDING PERIPLASMIC PROTEIN"/>
    <property type="match status" value="1"/>
</dbReference>
<keyword evidence="6" id="KW-1185">Reference proteome</keyword>
<dbReference type="PROSITE" id="PS50983">
    <property type="entry name" value="FE_B12_PBP"/>
    <property type="match status" value="1"/>
</dbReference>
<evidence type="ECO:0000313" key="5">
    <source>
        <dbReference type="EMBL" id="MDS0255331.1"/>
    </source>
</evidence>
<dbReference type="Gene3D" id="3.40.50.1980">
    <property type="entry name" value="Nitrogenase molybdenum iron protein domain"/>
    <property type="match status" value="2"/>
</dbReference>